<accession>A0A1I1UVZ3</accession>
<dbReference type="STRING" id="910347.SAMN05421773_12737"/>
<evidence type="ECO:0008006" key="3">
    <source>
        <dbReference type="Google" id="ProtNLM"/>
    </source>
</evidence>
<gene>
    <name evidence="1" type="ORF">SAMN05421773_12737</name>
</gene>
<evidence type="ECO:0000313" key="1">
    <source>
        <dbReference type="EMBL" id="SFD74844.1"/>
    </source>
</evidence>
<organism evidence="1 2">
    <name type="scientific">Streptomyces aidingensis</name>
    <dbReference type="NCBI Taxonomy" id="910347"/>
    <lineage>
        <taxon>Bacteria</taxon>
        <taxon>Bacillati</taxon>
        <taxon>Actinomycetota</taxon>
        <taxon>Actinomycetes</taxon>
        <taxon>Kitasatosporales</taxon>
        <taxon>Streptomycetaceae</taxon>
        <taxon>Streptomyces</taxon>
    </lineage>
</organism>
<dbReference type="InterPro" id="IPR058118">
    <property type="entry name" value="Tpg"/>
</dbReference>
<dbReference type="EMBL" id="FOLM01000027">
    <property type="protein sequence ID" value="SFD74844.1"/>
    <property type="molecule type" value="Genomic_DNA"/>
</dbReference>
<dbReference type="RefSeq" id="WP_093841627.1">
    <property type="nucleotide sequence ID" value="NZ_FOLM01000027.1"/>
</dbReference>
<dbReference type="OrthoDB" id="3868195at2"/>
<dbReference type="Proteomes" id="UP000199207">
    <property type="component" value="Unassembled WGS sequence"/>
</dbReference>
<evidence type="ECO:0000313" key="2">
    <source>
        <dbReference type="Proteomes" id="UP000199207"/>
    </source>
</evidence>
<proteinExistence type="predicted"/>
<sequence length="185" mass="20320">MGEIQNSIETALQATQTRPIPKSAQARVRYLVQTVDKGSTRATAARLGCSQRQVERYLAGQVKRPTPRLATAIEREIRRAWQPRLRARAIKQAAQTGVVVETRARFGFTAAGGSTDDPRMRRITEQLPPDTAARLLAAHQAGAGEQQLARILAGGLGYAYFRDHGRRADGLDVEISDVDYLELGL</sequence>
<dbReference type="AlphaFoldDB" id="A0A1I1UVZ3"/>
<dbReference type="NCBIfam" id="NF047541">
    <property type="entry name" value="telomere_Tpg"/>
    <property type="match status" value="1"/>
</dbReference>
<protein>
    <recommendedName>
        <fullName evidence="3">Telomere-protecting terminal protein</fullName>
    </recommendedName>
</protein>
<reference evidence="1 2" key="1">
    <citation type="submission" date="2016-10" db="EMBL/GenBank/DDBJ databases">
        <authorList>
            <person name="de Groot N.N."/>
        </authorList>
    </citation>
    <scope>NUCLEOTIDE SEQUENCE [LARGE SCALE GENOMIC DNA]</scope>
    <source>
        <strain evidence="1 2">CGMCC 4.5739</strain>
    </source>
</reference>
<name>A0A1I1UVZ3_9ACTN</name>
<keyword evidence="2" id="KW-1185">Reference proteome</keyword>